<sequence length="255" mass="27163">MRTLTLAGEALAVLVVLTGSIHAPYARVPDPPTDPGAAVLQVKEWRSLVGPSEQAEIPEVTILGGGRVIVPAGQDGALQRATEHTLTPDEYRYVYRLAHQAGLARNRHYSSPIEATDGSLLVVTLRSGGRTYTTTVTSPWAGEAGPRGRIVGFRRALNALVAAEATTPYRPAEYAALVTGGFGSREDRAARPWPGGTELLPGVRTYVGMCTPLTSVPPEATGTALWASGREILWVTLRPLLPHERACADLDRGTP</sequence>
<protein>
    <submittedName>
        <fullName evidence="1">Uncharacterized protein</fullName>
    </submittedName>
</protein>
<name>A0A7W7I597_9ACTN</name>
<comment type="caution">
    <text evidence="1">The sequence shown here is derived from an EMBL/GenBank/DDBJ whole genome shotgun (WGS) entry which is preliminary data.</text>
</comment>
<accession>A0A7W7I597</accession>
<dbReference type="RefSeq" id="WP_184997816.1">
    <property type="nucleotide sequence ID" value="NZ_BOMK01000052.1"/>
</dbReference>
<dbReference type="EMBL" id="JACHNH010000001">
    <property type="protein sequence ID" value="MBB4766706.1"/>
    <property type="molecule type" value="Genomic_DNA"/>
</dbReference>
<dbReference type="Proteomes" id="UP000578112">
    <property type="component" value="Unassembled WGS sequence"/>
</dbReference>
<reference evidence="1 2" key="1">
    <citation type="submission" date="2020-08" db="EMBL/GenBank/DDBJ databases">
        <title>Sequencing the genomes of 1000 actinobacteria strains.</title>
        <authorList>
            <person name="Klenk H.-P."/>
        </authorList>
    </citation>
    <scope>NUCLEOTIDE SEQUENCE [LARGE SCALE GENOMIC DNA]</scope>
    <source>
        <strain evidence="1 2">DSM 43149</strain>
    </source>
</reference>
<evidence type="ECO:0000313" key="2">
    <source>
        <dbReference type="Proteomes" id="UP000578112"/>
    </source>
</evidence>
<gene>
    <name evidence="1" type="ORF">BJ971_007262</name>
</gene>
<dbReference type="AlphaFoldDB" id="A0A7W7I597"/>
<keyword evidence="2" id="KW-1185">Reference proteome</keyword>
<organism evidence="1 2">
    <name type="scientific">Actinoplanes digitatis</name>
    <dbReference type="NCBI Taxonomy" id="1868"/>
    <lineage>
        <taxon>Bacteria</taxon>
        <taxon>Bacillati</taxon>
        <taxon>Actinomycetota</taxon>
        <taxon>Actinomycetes</taxon>
        <taxon>Micromonosporales</taxon>
        <taxon>Micromonosporaceae</taxon>
        <taxon>Actinoplanes</taxon>
    </lineage>
</organism>
<proteinExistence type="predicted"/>
<evidence type="ECO:0000313" key="1">
    <source>
        <dbReference type="EMBL" id="MBB4766706.1"/>
    </source>
</evidence>